<gene>
    <name evidence="3" type="ORF">A1O5_06848</name>
</gene>
<dbReference type="OrthoDB" id="433474at2759"/>
<sequence length="374" mass="41929">MAASSPSSSSSASPSLSLGDRIALVVACLVAWLSEFLDLRFSSPIPPKPSFERSIPATISRQKGVIRLVFYTPTSTPTVTQPSEITQPDNIYPAASEASYLRPAVINFHGGGWIFGTPRMDARWAHRITQHGYHFISVDYRLAPNHPYPTPLEDCVDAILWVHAHAEEYGIDRQRIALSGFSAGGNMVFAAAFRLCEELRLRSSKKDLDVGGDMGTNAERTESSLRAIISFYPLVNRTLTDEERYTVDPLARKKEQYIPRPLLNLFAKAYICGSDREHLDLNSPFLSPGLASDGLLRDCLPDKIAMFTCEWDRLRNEGETFRERLLSLGGKKIGGRVIKETIHAWDRLPTFHRGNPKMDEMYEEAVGYLKDFMD</sequence>
<dbReference type="eggNOG" id="KOG4388">
    <property type="taxonomic scope" value="Eukaryota"/>
</dbReference>
<evidence type="ECO:0000259" key="2">
    <source>
        <dbReference type="Pfam" id="PF07859"/>
    </source>
</evidence>
<dbReference type="GeneID" id="19191556"/>
<dbReference type="PANTHER" id="PTHR48081:SF8">
    <property type="entry name" value="ALPHA_BETA HYDROLASE FOLD-3 DOMAIN-CONTAINING PROTEIN-RELATED"/>
    <property type="match status" value="1"/>
</dbReference>
<evidence type="ECO:0000313" key="4">
    <source>
        <dbReference type="Proteomes" id="UP000019471"/>
    </source>
</evidence>
<dbReference type="RefSeq" id="XP_007745629.1">
    <property type="nucleotide sequence ID" value="XM_007747439.1"/>
</dbReference>
<dbReference type="Gene3D" id="3.40.50.1820">
    <property type="entry name" value="alpha/beta hydrolase"/>
    <property type="match status" value="1"/>
</dbReference>
<dbReference type="InterPro" id="IPR013094">
    <property type="entry name" value="AB_hydrolase_3"/>
</dbReference>
<comment type="caution">
    <text evidence="3">The sequence shown here is derived from an EMBL/GenBank/DDBJ whole genome shotgun (WGS) entry which is preliminary data.</text>
</comment>
<name>W9WNJ8_9EURO</name>
<dbReference type="InterPro" id="IPR050300">
    <property type="entry name" value="GDXG_lipolytic_enzyme"/>
</dbReference>
<dbReference type="SUPFAM" id="SSF53474">
    <property type="entry name" value="alpha/beta-Hydrolases"/>
    <property type="match status" value="1"/>
</dbReference>
<dbReference type="HOGENOM" id="CLU_012494_3_2_1"/>
<dbReference type="Pfam" id="PF07859">
    <property type="entry name" value="Abhydrolase_3"/>
    <property type="match status" value="1"/>
</dbReference>
<dbReference type="Proteomes" id="UP000019471">
    <property type="component" value="Unassembled WGS sequence"/>
</dbReference>
<proteinExistence type="predicted"/>
<accession>W9WNJ8</accession>
<evidence type="ECO:0000313" key="3">
    <source>
        <dbReference type="EMBL" id="EXJ69777.1"/>
    </source>
</evidence>
<organism evidence="3 4">
    <name type="scientific">Cladophialophora psammophila CBS 110553</name>
    <dbReference type="NCBI Taxonomy" id="1182543"/>
    <lineage>
        <taxon>Eukaryota</taxon>
        <taxon>Fungi</taxon>
        <taxon>Dikarya</taxon>
        <taxon>Ascomycota</taxon>
        <taxon>Pezizomycotina</taxon>
        <taxon>Eurotiomycetes</taxon>
        <taxon>Chaetothyriomycetidae</taxon>
        <taxon>Chaetothyriales</taxon>
        <taxon>Herpotrichiellaceae</taxon>
        <taxon>Cladophialophora</taxon>
    </lineage>
</organism>
<protein>
    <recommendedName>
        <fullName evidence="2">Alpha/beta hydrolase fold-3 domain-containing protein</fullName>
    </recommendedName>
</protein>
<keyword evidence="4" id="KW-1185">Reference proteome</keyword>
<keyword evidence="1" id="KW-0378">Hydrolase</keyword>
<dbReference type="GO" id="GO:0016787">
    <property type="term" value="F:hydrolase activity"/>
    <property type="evidence" value="ECO:0007669"/>
    <property type="project" value="UniProtKB-KW"/>
</dbReference>
<dbReference type="EMBL" id="AMGX01000010">
    <property type="protein sequence ID" value="EXJ69777.1"/>
    <property type="molecule type" value="Genomic_DNA"/>
</dbReference>
<dbReference type="PANTHER" id="PTHR48081">
    <property type="entry name" value="AB HYDROLASE SUPERFAMILY PROTEIN C4A8.06C"/>
    <property type="match status" value="1"/>
</dbReference>
<feature type="domain" description="Alpha/beta hydrolase fold-3" evidence="2">
    <location>
        <begin position="105"/>
        <end position="345"/>
    </location>
</feature>
<reference evidence="3 4" key="1">
    <citation type="submission" date="2013-03" db="EMBL/GenBank/DDBJ databases">
        <title>The Genome Sequence of Cladophialophora psammophila CBS 110553.</title>
        <authorList>
            <consortium name="The Broad Institute Genomics Platform"/>
            <person name="Cuomo C."/>
            <person name="de Hoog S."/>
            <person name="Gorbushina A."/>
            <person name="Walker B."/>
            <person name="Young S.K."/>
            <person name="Zeng Q."/>
            <person name="Gargeya S."/>
            <person name="Fitzgerald M."/>
            <person name="Haas B."/>
            <person name="Abouelleil A."/>
            <person name="Allen A.W."/>
            <person name="Alvarado L."/>
            <person name="Arachchi H.M."/>
            <person name="Berlin A.M."/>
            <person name="Chapman S.B."/>
            <person name="Gainer-Dewar J."/>
            <person name="Goldberg J."/>
            <person name="Griggs A."/>
            <person name="Gujja S."/>
            <person name="Hansen M."/>
            <person name="Howarth C."/>
            <person name="Imamovic A."/>
            <person name="Ireland A."/>
            <person name="Larimer J."/>
            <person name="McCowan C."/>
            <person name="Murphy C."/>
            <person name="Pearson M."/>
            <person name="Poon T.W."/>
            <person name="Priest M."/>
            <person name="Roberts A."/>
            <person name="Saif S."/>
            <person name="Shea T."/>
            <person name="Sisk P."/>
            <person name="Sykes S."/>
            <person name="Wortman J."/>
            <person name="Nusbaum C."/>
            <person name="Birren B."/>
        </authorList>
    </citation>
    <scope>NUCLEOTIDE SEQUENCE [LARGE SCALE GENOMIC DNA]</scope>
    <source>
        <strain evidence="3 4">CBS 110553</strain>
    </source>
</reference>
<dbReference type="STRING" id="1182543.W9WNJ8"/>
<dbReference type="AlphaFoldDB" id="W9WNJ8"/>
<evidence type="ECO:0000256" key="1">
    <source>
        <dbReference type="ARBA" id="ARBA00022801"/>
    </source>
</evidence>
<dbReference type="InterPro" id="IPR029058">
    <property type="entry name" value="AB_hydrolase_fold"/>
</dbReference>